<evidence type="ECO:0000256" key="2">
    <source>
        <dbReference type="ARBA" id="ARBA00013855"/>
    </source>
</evidence>
<dbReference type="AlphaFoldDB" id="A0A1H8KBC8"/>
<dbReference type="PIRSF" id="PIRSF038471">
    <property type="entry name" value="MreC"/>
    <property type="match status" value="1"/>
</dbReference>
<evidence type="ECO:0000256" key="3">
    <source>
        <dbReference type="ARBA" id="ARBA00022960"/>
    </source>
</evidence>
<feature type="domain" description="Rod shape-determining protein MreC beta-barrel core" evidence="7">
    <location>
        <begin position="132"/>
        <end position="281"/>
    </location>
</feature>
<evidence type="ECO:0000313" key="8">
    <source>
        <dbReference type="EMBL" id="SEN90312.1"/>
    </source>
</evidence>
<accession>A0A1H8KBC8</accession>
<keyword evidence="3 5" id="KW-0133">Cell shape</keyword>
<dbReference type="RefSeq" id="WP_091818079.1">
    <property type="nucleotide sequence ID" value="NZ_FOCW01000010.1"/>
</dbReference>
<evidence type="ECO:0000256" key="6">
    <source>
        <dbReference type="SAM" id="Phobius"/>
    </source>
</evidence>
<reference evidence="8 9" key="1">
    <citation type="submission" date="2016-10" db="EMBL/GenBank/DDBJ databases">
        <authorList>
            <person name="de Groot N.N."/>
        </authorList>
    </citation>
    <scope>NUCLEOTIDE SEQUENCE [LARGE SCALE GENOMIC DNA]</scope>
    <source>
        <strain evidence="8 9">DSM 15123</strain>
    </source>
</reference>
<dbReference type="InterPro" id="IPR042175">
    <property type="entry name" value="Cell/Rod_MreC_2"/>
</dbReference>
<dbReference type="InterPro" id="IPR042177">
    <property type="entry name" value="Cell/Rod_1"/>
</dbReference>
<keyword evidence="6" id="KW-1133">Transmembrane helix</keyword>
<comment type="similarity">
    <text evidence="1 5">Belongs to the MreC family.</text>
</comment>
<sequence length="320" mass="33898">MPLDTFERSTPRLFNRGPTPLVRLLLATALGIFLMVADNRFRIGDTARSVTATVLAPLQWLGAQPVKTVNLLGTYVTTVETAKQTQEQAATLMAQQALKAQRADLLMRENQSLRELLSLEQALPIQARAAEVVYIAPDPFTRRVVINKGSNAGIVEGAPVIDASGLLGQVLRVYPFSSEVTLIDNPEHATPILNSRTGERGLAYGDSQSPQASALEVRFMASNADFKVGDVLTTSGLGGVYPAGLPVGTVSLVDRRSNTSFTRVQATPAAKPLALGYVLVLEPQEQVKSEAAASAASAAAAAKADRKAGAAGRNRPGVKQ</sequence>
<dbReference type="STRING" id="1121117.SAMN02745977_02301"/>
<evidence type="ECO:0000256" key="5">
    <source>
        <dbReference type="PIRNR" id="PIRNR038471"/>
    </source>
</evidence>
<dbReference type="OrthoDB" id="9808025at2"/>
<dbReference type="EMBL" id="FOCW01000010">
    <property type="protein sequence ID" value="SEN90312.1"/>
    <property type="molecule type" value="Genomic_DNA"/>
</dbReference>
<dbReference type="GO" id="GO:0005886">
    <property type="term" value="C:plasma membrane"/>
    <property type="evidence" value="ECO:0007669"/>
    <property type="project" value="TreeGrafter"/>
</dbReference>
<evidence type="ECO:0000259" key="7">
    <source>
        <dbReference type="Pfam" id="PF04085"/>
    </source>
</evidence>
<comment type="function">
    <text evidence="5">Involved in formation and maintenance of cell shape.</text>
</comment>
<dbReference type="GO" id="GO:0008360">
    <property type="term" value="P:regulation of cell shape"/>
    <property type="evidence" value="ECO:0007669"/>
    <property type="project" value="UniProtKB-KW"/>
</dbReference>
<evidence type="ECO:0000256" key="4">
    <source>
        <dbReference type="ARBA" id="ARBA00032089"/>
    </source>
</evidence>
<dbReference type="NCBIfam" id="TIGR00219">
    <property type="entry name" value="mreC"/>
    <property type="match status" value="1"/>
</dbReference>
<proteinExistence type="inferred from homology"/>
<keyword evidence="6" id="KW-0472">Membrane</keyword>
<feature type="transmembrane region" description="Helical" evidence="6">
    <location>
        <begin position="20"/>
        <end position="37"/>
    </location>
</feature>
<dbReference type="PANTHER" id="PTHR34138">
    <property type="entry name" value="CELL SHAPE-DETERMINING PROTEIN MREC"/>
    <property type="match status" value="1"/>
</dbReference>
<gene>
    <name evidence="8" type="ORF">SAMN02745977_02301</name>
</gene>
<name>A0A1H8KBC8_9BURK</name>
<organism evidence="8 9">
    <name type="scientific">Brachymonas denitrificans DSM 15123</name>
    <dbReference type="NCBI Taxonomy" id="1121117"/>
    <lineage>
        <taxon>Bacteria</taxon>
        <taxon>Pseudomonadati</taxon>
        <taxon>Pseudomonadota</taxon>
        <taxon>Betaproteobacteria</taxon>
        <taxon>Burkholderiales</taxon>
        <taxon>Comamonadaceae</taxon>
        <taxon>Brachymonas</taxon>
    </lineage>
</organism>
<protein>
    <recommendedName>
        <fullName evidence="2 5">Cell shape-determining protein MreC</fullName>
    </recommendedName>
    <alternativeName>
        <fullName evidence="4 5">Cell shape protein MreC</fullName>
    </alternativeName>
</protein>
<dbReference type="Proteomes" id="UP000199531">
    <property type="component" value="Unassembled WGS sequence"/>
</dbReference>
<dbReference type="Gene3D" id="2.40.10.340">
    <property type="entry name" value="Rod shape-determining protein MreC, domain 1"/>
    <property type="match status" value="1"/>
</dbReference>
<evidence type="ECO:0000313" key="9">
    <source>
        <dbReference type="Proteomes" id="UP000199531"/>
    </source>
</evidence>
<evidence type="ECO:0000256" key="1">
    <source>
        <dbReference type="ARBA" id="ARBA00009369"/>
    </source>
</evidence>
<keyword evidence="9" id="KW-1185">Reference proteome</keyword>
<dbReference type="InterPro" id="IPR007221">
    <property type="entry name" value="MreC"/>
</dbReference>
<dbReference type="InterPro" id="IPR055342">
    <property type="entry name" value="MreC_beta-barrel_core"/>
</dbReference>
<dbReference type="Pfam" id="PF04085">
    <property type="entry name" value="MreC"/>
    <property type="match status" value="1"/>
</dbReference>
<keyword evidence="6" id="KW-0812">Transmembrane</keyword>
<dbReference type="Gene3D" id="2.40.10.350">
    <property type="entry name" value="Rod shape-determining protein MreC, domain 2"/>
    <property type="match status" value="1"/>
</dbReference>
<dbReference type="PANTHER" id="PTHR34138:SF1">
    <property type="entry name" value="CELL SHAPE-DETERMINING PROTEIN MREC"/>
    <property type="match status" value="1"/>
</dbReference>